<reference evidence="2 3" key="1">
    <citation type="journal article" date="2012" name="J. Bacteriol.">
        <title>Genome Sequence of Idiomarina xiamenensis Type Strain 10-D-4.</title>
        <authorList>
            <person name="Lai Q."/>
            <person name="Wang L."/>
            <person name="Wang W."/>
            <person name="Shao Z."/>
        </authorList>
    </citation>
    <scope>NUCLEOTIDE SEQUENCE [LARGE SCALE GENOMIC DNA]</scope>
    <source>
        <strain evidence="2 3">10-D-4</strain>
    </source>
</reference>
<sequence length="281" mass="31202">MAIVITEAEKRLLQSVNLPPRPQTLLTVSAEAKKAEPDVAVVAAAIAADVSISAAVLQVVNSAAYRRAREIESIQQAVMTLGFKRLFPLVRAVALKSTLTSNQSLDDFWFYNEHVAAASVLVAERVGRTQIKDFAYMLGLFQSAGIPLMLNAFPDYYDLFLQAEHTPWPQILQAEREQFDTSHTTVGAMLAQRWQLPKVIIEVIYFLHDDDSLFSAGELAPLGLDLFAIVRTARAIVDQRLRSEAGSQEWQQVVDGVLSHFHLDDVYLEEAMAEIADDVFA</sequence>
<organism evidence="2 3">
    <name type="scientific">Idiomarina xiamenensis 10-D-4</name>
    <dbReference type="NCBI Taxonomy" id="740709"/>
    <lineage>
        <taxon>Bacteria</taxon>
        <taxon>Pseudomonadati</taxon>
        <taxon>Pseudomonadota</taxon>
        <taxon>Gammaproteobacteria</taxon>
        <taxon>Alteromonadales</taxon>
        <taxon>Idiomarinaceae</taxon>
        <taxon>Idiomarina</taxon>
    </lineage>
</organism>
<dbReference type="SUPFAM" id="SSF109604">
    <property type="entry name" value="HD-domain/PDEase-like"/>
    <property type="match status" value="1"/>
</dbReference>
<evidence type="ECO:0000313" key="3">
    <source>
        <dbReference type="Proteomes" id="UP000014115"/>
    </source>
</evidence>
<evidence type="ECO:0000259" key="1">
    <source>
        <dbReference type="PROSITE" id="PS51833"/>
    </source>
</evidence>
<dbReference type="PROSITE" id="PS51833">
    <property type="entry name" value="HDOD"/>
    <property type="match status" value="1"/>
</dbReference>
<comment type="caution">
    <text evidence="2">The sequence shown here is derived from an EMBL/GenBank/DDBJ whole genome shotgun (WGS) entry which is preliminary data.</text>
</comment>
<feature type="domain" description="HDOD" evidence="1">
    <location>
        <begin position="18"/>
        <end position="210"/>
    </location>
</feature>
<dbReference type="eggNOG" id="COG1639">
    <property type="taxonomic scope" value="Bacteria"/>
</dbReference>
<dbReference type="STRING" id="740709.A10D4_13138"/>
<dbReference type="PATRIC" id="fig|740709.3.peg.2642"/>
<accession>K2K8J3</accession>
<dbReference type="RefSeq" id="WP_008490070.1">
    <property type="nucleotide sequence ID" value="NZ_AMRG01000029.1"/>
</dbReference>
<dbReference type="PANTHER" id="PTHR33525">
    <property type="match status" value="1"/>
</dbReference>
<dbReference type="OrthoDB" id="9784953at2"/>
<protein>
    <submittedName>
        <fullName evidence="2">Signal transduction protein</fullName>
    </submittedName>
</protein>
<dbReference type="AlphaFoldDB" id="K2K8J3"/>
<keyword evidence="3" id="KW-1185">Reference proteome</keyword>
<dbReference type="Pfam" id="PF08668">
    <property type="entry name" value="HDOD"/>
    <property type="match status" value="1"/>
</dbReference>
<dbReference type="Proteomes" id="UP000014115">
    <property type="component" value="Unassembled WGS sequence"/>
</dbReference>
<name>K2K8J3_9GAMM</name>
<dbReference type="PANTHER" id="PTHR33525:SF6">
    <property type="entry name" value="HDOD DOMAIN-CONTAINING PROTEIN"/>
    <property type="match status" value="1"/>
</dbReference>
<evidence type="ECO:0000313" key="2">
    <source>
        <dbReference type="EMBL" id="EKE79254.1"/>
    </source>
</evidence>
<dbReference type="EMBL" id="AMRG01000029">
    <property type="protein sequence ID" value="EKE79254.1"/>
    <property type="molecule type" value="Genomic_DNA"/>
</dbReference>
<dbReference type="Gene3D" id="1.10.3210.10">
    <property type="entry name" value="Hypothetical protein af1432"/>
    <property type="match status" value="1"/>
</dbReference>
<proteinExistence type="predicted"/>
<gene>
    <name evidence="2" type="ORF">A10D4_13138</name>
</gene>
<dbReference type="InterPro" id="IPR052340">
    <property type="entry name" value="RNase_Y/CdgJ"/>
</dbReference>
<dbReference type="InterPro" id="IPR013976">
    <property type="entry name" value="HDOD"/>
</dbReference>